<dbReference type="InterPro" id="IPR013087">
    <property type="entry name" value="Znf_C2H2_type"/>
</dbReference>
<dbReference type="EMBL" id="JACMSC010000007">
    <property type="protein sequence ID" value="KAG6514377.1"/>
    <property type="molecule type" value="Genomic_DNA"/>
</dbReference>
<dbReference type="PROSITE" id="PS00028">
    <property type="entry name" value="ZINC_FINGER_C2H2_1"/>
    <property type="match status" value="1"/>
</dbReference>
<gene>
    <name evidence="3" type="ORF">ZIOFF_024730</name>
</gene>
<keyword evidence="1" id="KW-0479">Metal-binding</keyword>
<feature type="domain" description="C2H2-type" evidence="2">
    <location>
        <begin position="17"/>
        <end position="44"/>
    </location>
</feature>
<dbReference type="AlphaFoldDB" id="A0A8J5GWS6"/>
<proteinExistence type="predicted"/>
<evidence type="ECO:0000313" key="4">
    <source>
        <dbReference type="Proteomes" id="UP000734854"/>
    </source>
</evidence>
<evidence type="ECO:0000259" key="2">
    <source>
        <dbReference type="PROSITE" id="PS50157"/>
    </source>
</evidence>
<dbReference type="InterPro" id="IPR036236">
    <property type="entry name" value="Znf_C2H2_sf"/>
</dbReference>
<dbReference type="Proteomes" id="UP000734854">
    <property type="component" value="Unassembled WGS sequence"/>
</dbReference>
<protein>
    <recommendedName>
        <fullName evidence="2">C2H2-type domain-containing protein</fullName>
    </recommendedName>
</protein>
<organism evidence="3 4">
    <name type="scientific">Zingiber officinale</name>
    <name type="common">Ginger</name>
    <name type="synonym">Amomum zingiber</name>
    <dbReference type="NCBI Taxonomy" id="94328"/>
    <lineage>
        <taxon>Eukaryota</taxon>
        <taxon>Viridiplantae</taxon>
        <taxon>Streptophyta</taxon>
        <taxon>Embryophyta</taxon>
        <taxon>Tracheophyta</taxon>
        <taxon>Spermatophyta</taxon>
        <taxon>Magnoliopsida</taxon>
        <taxon>Liliopsida</taxon>
        <taxon>Zingiberales</taxon>
        <taxon>Zingiberaceae</taxon>
        <taxon>Zingiber</taxon>
    </lineage>
</organism>
<keyword evidence="1" id="KW-0863">Zinc-finger</keyword>
<keyword evidence="1" id="KW-0862">Zinc</keyword>
<reference evidence="3 4" key="1">
    <citation type="submission" date="2020-08" db="EMBL/GenBank/DDBJ databases">
        <title>Plant Genome Project.</title>
        <authorList>
            <person name="Zhang R.-G."/>
        </authorList>
    </citation>
    <scope>NUCLEOTIDE SEQUENCE [LARGE SCALE GENOMIC DNA]</scope>
    <source>
        <tissue evidence="3">Rhizome</tissue>
    </source>
</reference>
<comment type="caution">
    <text evidence="3">The sequence shown here is derived from an EMBL/GenBank/DDBJ whole genome shotgun (WGS) entry which is preliminary data.</text>
</comment>
<dbReference type="GO" id="GO:0008270">
    <property type="term" value="F:zinc ion binding"/>
    <property type="evidence" value="ECO:0007669"/>
    <property type="project" value="UniProtKB-KW"/>
</dbReference>
<evidence type="ECO:0000313" key="3">
    <source>
        <dbReference type="EMBL" id="KAG6514377.1"/>
    </source>
</evidence>
<keyword evidence="4" id="KW-1185">Reference proteome</keyword>
<dbReference type="PROSITE" id="PS50157">
    <property type="entry name" value="ZINC_FINGER_C2H2_2"/>
    <property type="match status" value="1"/>
</dbReference>
<dbReference type="SMART" id="SM00355">
    <property type="entry name" value="ZnF_C2H2"/>
    <property type="match status" value="1"/>
</dbReference>
<accession>A0A8J5GWS6</accession>
<sequence length="124" mass="13755">MNGGGGQAGDLAALRPHVCSFCGRGFPSLQSLGGHMTTHRRELVELRRQHEAFVADQRRPKVGPPCRRGITMVQLTPNHAFWEDYRKGSQPSPPVIDFMGLEHQQVQVSQEVHGVEESETALDD</sequence>
<name>A0A8J5GWS6_ZINOF</name>
<evidence type="ECO:0000256" key="1">
    <source>
        <dbReference type="PROSITE-ProRule" id="PRU00042"/>
    </source>
</evidence>
<dbReference type="SUPFAM" id="SSF57667">
    <property type="entry name" value="beta-beta-alpha zinc fingers"/>
    <property type="match status" value="1"/>
</dbReference>
<dbReference type="Gene3D" id="3.30.160.60">
    <property type="entry name" value="Classic Zinc Finger"/>
    <property type="match status" value="1"/>
</dbReference>
<dbReference type="Pfam" id="PF13912">
    <property type="entry name" value="zf-C2H2_6"/>
    <property type="match status" value="1"/>
</dbReference>